<proteinExistence type="predicted"/>
<evidence type="ECO:0000313" key="1">
    <source>
        <dbReference type="EMBL" id="CAH2013893.1"/>
    </source>
</evidence>
<name>A0A9P0QAB7_ACAOB</name>
<dbReference type="EMBL" id="CAKOFQ010008386">
    <property type="protein sequence ID" value="CAH2013893.1"/>
    <property type="molecule type" value="Genomic_DNA"/>
</dbReference>
<sequence length="54" mass="6116">MQEDLIQPMLTVAECMMVAADLKLGKLLKKSDKVKAVSVLKQKSVQFDQFETFI</sequence>
<dbReference type="AlphaFoldDB" id="A0A9P0QAB7"/>
<keyword evidence="2" id="KW-1185">Reference proteome</keyword>
<comment type="caution">
    <text evidence="1">The sequence shown here is derived from an EMBL/GenBank/DDBJ whole genome shotgun (WGS) entry which is preliminary data.</text>
</comment>
<dbReference type="Proteomes" id="UP001152888">
    <property type="component" value="Unassembled WGS sequence"/>
</dbReference>
<protein>
    <submittedName>
        <fullName evidence="1">Uncharacterized protein</fullName>
    </submittedName>
</protein>
<gene>
    <name evidence="1" type="ORF">ACAOBT_LOCUS33738</name>
</gene>
<dbReference type="OrthoDB" id="66620at2759"/>
<reference evidence="1" key="1">
    <citation type="submission" date="2022-03" db="EMBL/GenBank/DDBJ databases">
        <authorList>
            <person name="Sayadi A."/>
        </authorList>
    </citation>
    <scope>NUCLEOTIDE SEQUENCE</scope>
</reference>
<accession>A0A9P0QAB7</accession>
<organism evidence="1 2">
    <name type="scientific">Acanthoscelides obtectus</name>
    <name type="common">Bean weevil</name>
    <name type="synonym">Bruchus obtectus</name>
    <dbReference type="NCBI Taxonomy" id="200917"/>
    <lineage>
        <taxon>Eukaryota</taxon>
        <taxon>Metazoa</taxon>
        <taxon>Ecdysozoa</taxon>
        <taxon>Arthropoda</taxon>
        <taxon>Hexapoda</taxon>
        <taxon>Insecta</taxon>
        <taxon>Pterygota</taxon>
        <taxon>Neoptera</taxon>
        <taxon>Endopterygota</taxon>
        <taxon>Coleoptera</taxon>
        <taxon>Polyphaga</taxon>
        <taxon>Cucujiformia</taxon>
        <taxon>Chrysomeloidea</taxon>
        <taxon>Chrysomelidae</taxon>
        <taxon>Bruchinae</taxon>
        <taxon>Bruchini</taxon>
        <taxon>Acanthoscelides</taxon>
    </lineage>
</organism>
<evidence type="ECO:0000313" key="2">
    <source>
        <dbReference type="Proteomes" id="UP001152888"/>
    </source>
</evidence>